<dbReference type="STRING" id="439228.SAMN06295920_108131"/>
<dbReference type="Gene3D" id="2.60.40.380">
    <property type="entry name" value="Purple acid phosphatase-like, N-terminal"/>
    <property type="match status" value="1"/>
</dbReference>
<dbReference type="SUPFAM" id="SSF56300">
    <property type="entry name" value="Metallo-dependent phosphatases"/>
    <property type="match status" value="1"/>
</dbReference>
<dbReference type="RefSeq" id="WP_079649594.1">
    <property type="nucleotide sequence ID" value="NZ_FUYM01000008.1"/>
</dbReference>
<dbReference type="Proteomes" id="UP000189818">
    <property type="component" value="Unassembled WGS sequence"/>
</dbReference>
<evidence type="ECO:0000259" key="1">
    <source>
        <dbReference type="Pfam" id="PF09423"/>
    </source>
</evidence>
<keyword evidence="4" id="KW-1185">Reference proteome</keyword>
<reference evidence="4" key="1">
    <citation type="submission" date="2017-02" db="EMBL/GenBank/DDBJ databases">
        <authorList>
            <person name="Varghese N."/>
            <person name="Submissions S."/>
        </authorList>
    </citation>
    <scope>NUCLEOTIDE SEQUENCE [LARGE SCALE GENOMIC DNA]</scope>
    <source>
        <strain evidence="4">UM2</strain>
    </source>
</reference>
<sequence>MFSRRQILAGVGTGLIAAPAILRAQQLFTAFPFRLGIASGDPSHDGFVIWTRLCPDPVEEHGGMPMGPVEVDWFVYEDEAMRRIAQKGSATAWPELGHSVHVELAGLQPDRPYWYRFAIGRDKTQLGRGHTLPAPGAPLDRLRFGVAGCQNYEDGLFTAYAHLAREDIAFVWHFGDYIYEDRPRQVNYERDGSPRAHVRDHVGTDCYTIGDYRRRYAQYKMDPDLQAAHLAAPWFTTFDDHEVADNWSANATPYQHDPALFAFRRAAAMQAYYEHMPLRKASMPSGGAMQLYRRSRIGDLMTAHFLDTRQYRSVQPCKGGFEPPCPTVADPKQTVLGSAQEQWLDRGLRDGGSRWNLVAQQVMMMPLDRQSLPGGGEIRNLDSWGGYDAARERMAASFAERGDVIVMTGDEHQNFAGELRRQGGKGEVAAPEFVVTSITSGGDGWVKPEVQAQLRAHNPALQYLSDKRGYAVCEVTRDLWQTRFRGVDQVTAPGGSIATLATASVERGKPAINLS</sequence>
<organism evidence="3 4">
    <name type="scientific">Rhizorhabdus histidinilytica</name>
    <dbReference type="NCBI Taxonomy" id="439228"/>
    <lineage>
        <taxon>Bacteria</taxon>
        <taxon>Pseudomonadati</taxon>
        <taxon>Pseudomonadota</taxon>
        <taxon>Alphaproteobacteria</taxon>
        <taxon>Sphingomonadales</taxon>
        <taxon>Sphingomonadaceae</taxon>
        <taxon>Rhizorhabdus</taxon>
    </lineage>
</organism>
<dbReference type="InterPro" id="IPR032093">
    <property type="entry name" value="PhoD_N"/>
</dbReference>
<feature type="domain" description="PhoD-like phosphatase metallophosphatase" evidence="1">
    <location>
        <begin position="144"/>
        <end position="484"/>
    </location>
</feature>
<dbReference type="EMBL" id="FUYM01000008">
    <property type="protein sequence ID" value="SKB91059.1"/>
    <property type="molecule type" value="Genomic_DNA"/>
</dbReference>
<dbReference type="Pfam" id="PF16655">
    <property type="entry name" value="PhoD_N"/>
    <property type="match status" value="1"/>
</dbReference>
<dbReference type="CDD" id="cd07389">
    <property type="entry name" value="MPP_PhoD"/>
    <property type="match status" value="1"/>
</dbReference>
<dbReference type="PANTHER" id="PTHR43606">
    <property type="entry name" value="PHOSPHATASE, PUTATIVE (AFU_ORTHOLOGUE AFUA_6G08710)-RELATED"/>
    <property type="match status" value="1"/>
</dbReference>
<dbReference type="InterPro" id="IPR018946">
    <property type="entry name" value="PhoD-like_MPP"/>
</dbReference>
<protein>
    <submittedName>
        <fullName evidence="3">Alkaline phosphatase D</fullName>
    </submittedName>
</protein>
<name>A0A1T5F4J3_9SPHN</name>
<evidence type="ECO:0000259" key="2">
    <source>
        <dbReference type="Pfam" id="PF16655"/>
    </source>
</evidence>
<dbReference type="InterPro" id="IPR038607">
    <property type="entry name" value="PhoD-like_sf"/>
</dbReference>
<accession>A0A1T5F4J3</accession>
<gene>
    <name evidence="3" type="ORF">SAMN06295920_108131</name>
</gene>
<dbReference type="InterPro" id="IPR029052">
    <property type="entry name" value="Metallo-depent_PP-like"/>
</dbReference>
<proteinExistence type="predicted"/>
<feature type="domain" description="Phospholipase D N-terminal" evidence="2">
    <location>
        <begin position="35"/>
        <end position="131"/>
    </location>
</feature>
<dbReference type="OrthoDB" id="327733at2"/>
<evidence type="ECO:0000313" key="4">
    <source>
        <dbReference type="Proteomes" id="UP000189818"/>
    </source>
</evidence>
<dbReference type="Gene3D" id="3.60.21.70">
    <property type="entry name" value="PhoD-like phosphatase"/>
    <property type="match status" value="1"/>
</dbReference>
<dbReference type="PANTHER" id="PTHR43606:SF2">
    <property type="entry name" value="ALKALINE PHOSPHATASE FAMILY PROTEIN (AFU_ORTHOLOGUE AFUA_5G03860)"/>
    <property type="match status" value="1"/>
</dbReference>
<evidence type="ECO:0000313" key="3">
    <source>
        <dbReference type="EMBL" id="SKB91059.1"/>
    </source>
</evidence>
<dbReference type="InterPro" id="IPR052900">
    <property type="entry name" value="Phospholipid_Metab_Enz"/>
</dbReference>
<dbReference type="AlphaFoldDB" id="A0A1T5F4J3"/>
<dbReference type="Pfam" id="PF09423">
    <property type="entry name" value="PhoD"/>
    <property type="match status" value="1"/>
</dbReference>